<organism evidence="2 3">
    <name type="scientific">Urbifossiella limnaea</name>
    <dbReference type="NCBI Taxonomy" id="2528023"/>
    <lineage>
        <taxon>Bacteria</taxon>
        <taxon>Pseudomonadati</taxon>
        <taxon>Planctomycetota</taxon>
        <taxon>Planctomycetia</taxon>
        <taxon>Gemmatales</taxon>
        <taxon>Gemmataceae</taxon>
        <taxon>Urbifossiella</taxon>
    </lineage>
</organism>
<feature type="signal peptide" evidence="1">
    <location>
        <begin position="1"/>
        <end position="22"/>
    </location>
</feature>
<dbReference type="PROSITE" id="PS51257">
    <property type="entry name" value="PROKAR_LIPOPROTEIN"/>
    <property type="match status" value="1"/>
</dbReference>
<reference evidence="2 3" key="1">
    <citation type="submission" date="2019-02" db="EMBL/GenBank/DDBJ databases">
        <title>Deep-cultivation of Planctomycetes and their phenomic and genomic characterization uncovers novel biology.</title>
        <authorList>
            <person name="Wiegand S."/>
            <person name="Jogler M."/>
            <person name="Boedeker C."/>
            <person name="Pinto D."/>
            <person name="Vollmers J."/>
            <person name="Rivas-Marin E."/>
            <person name="Kohn T."/>
            <person name="Peeters S.H."/>
            <person name="Heuer A."/>
            <person name="Rast P."/>
            <person name="Oberbeckmann S."/>
            <person name="Bunk B."/>
            <person name="Jeske O."/>
            <person name="Meyerdierks A."/>
            <person name="Storesund J.E."/>
            <person name="Kallscheuer N."/>
            <person name="Luecker S."/>
            <person name="Lage O.M."/>
            <person name="Pohl T."/>
            <person name="Merkel B.J."/>
            <person name="Hornburger P."/>
            <person name="Mueller R.-W."/>
            <person name="Bruemmer F."/>
            <person name="Labrenz M."/>
            <person name="Spormann A.M."/>
            <person name="Op den Camp H."/>
            <person name="Overmann J."/>
            <person name="Amann R."/>
            <person name="Jetten M.S.M."/>
            <person name="Mascher T."/>
            <person name="Medema M.H."/>
            <person name="Devos D.P."/>
            <person name="Kaster A.-K."/>
            <person name="Ovreas L."/>
            <person name="Rohde M."/>
            <person name="Galperin M.Y."/>
            <person name="Jogler C."/>
        </authorList>
    </citation>
    <scope>NUCLEOTIDE SEQUENCE [LARGE SCALE GENOMIC DNA]</scope>
    <source>
        <strain evidence="2 3">ETA_A1</strain>
    </source>
</reference>
<feature type="chain" id="PRO_5022204822" evidence="1">
    <location>
        <begin position="23"/>
        <end position="146"/>
    </location>
</feature>
<dbReference type="AlphaFoldDB" id="A0A517Y068"/>
<dbReference type="RefSeq" id="WP_145243251.1">
    <property type="nucleotide sequence ID" value="NZ_CP036273.1"/>
</dbReference>
<sequence length="146" mass="15497" precursor="true">MRAGSAWLLMAVLAGCSGPTGPASTDTSSNALPSLEARVEFLQRYVTFRRGYTDLGFRVVYHDNGGGLVPGPSDWDIRVVATVPPAELADWVPAGAAATPSADTGWFVGVPGAERATGITEWYAGPGSVVGIDRERSVVAYRRWTR</sequence>
<keyword evidence="1" id="KW-0732">Signal</keyword>
<gene>
    <name evidence="2" type="ORF">ETAA1_51440</name>
</gene>
<evidence type="ECO:0000313" key="3">
    <source>
        <dbReference type="Proteomes" id="UP000319576"/>
    </source>
</evidence>
<accession>A0A517Y068</accession>
<proteinExistence type="predicted"/>
<dbReference type="EMBL" id="CP036273">
    <property type="protein sequence ID" value="QDU23152.1"/>
    <property type="molecule type" value="Genomic_DNA"/>
</dbReference>
<dbReference type="Proteomes" id="UP000319576">
    <property type="component" value="Chromosome"/>
</dbReference>
<evidence type="ECO:0000313" key="2">
    <source>
        <dbReference type="EMBL" id="QDU23152.1"/>
    </source>
</evidence>
<keyword evidence="3" id="KW-1185">Reference proteome</keyword>
<protein>
    <submittedName>
        <fullName evidence="2">Uncharacterized protein</fullName>
    </submittedName>
</protein>
<dbReference type="OrthoDB" id="1653343at2"/>
<dbReference type="KEGG" id="uli:ETAA1_51440"/>
<evidence type="ECO:0000256" key="1">
    <source>
        <dbReference type="SAM" id="SignalP"/>
    </source>
</evidence>
<name>A0A517Y068_9BACT</name>